<accession>A0A1N7JBC2</accession>
<dbReference type="Pfam" id="PF00677">
    <property type="entry name" value="Lum_binding"/>
    <property type="match status" value="2"/>
</dbReference>
<feature type="repeat" description="Lumazine-binding" evidence="3">
    <location>
        <begin position="110"/>
        <end position="206"/>
    </location>
</feature>
<dbReference type="EMBL" id="FTOH01000001">
    <property type="protein sequence ID" value="SIS46567.1"/>
    <property type="molecule type" value="Genomic_DNA"/>
</dbReference>
<dbReference type="NCBIfam" id="TIGR00187">
    <property type="entry name" value="ribE"/>
    <property type="match status" value="1"/>
</dbReference>
<dbReference type="PROSITE" id="PS51177">
    <property type="entry name" value="LUMAZINE_BIND"/>
    <property type="match status" value="2"/>
</dbReference>
<feature type="domain" description="Lumazine-binding" evidence="4">
    <location>
        <begin position="110"/>
        <end position="206"/>
    </location>
</feature>
<dbReference type="GO" id="GO:0009231">
    <property type="term" value="P:riboflavin biosynthetic process"/>
    <property type="evidence" value="ECO:0007669"/>
    <property type="project" value="TreeGrafter"/>
</dbReference>
<feature type="repeat" description="Lumazine-binding" evidence="3">
    <location>
        <begin position="1"/>
        <end position="109"/>
    </location>
</feature>
<dbReference type="NCBIfam" id="NF006767">
    <property type="entry name" value="PRK09289.1"/>
    <property type="match status" value="1"/>
</dbReference>
<dbReference type="NCBIfam" id="NF009566">
    <property type="entry name" value="PRK13020.1"/>
    <property type="match status" value="1"/>
</dbReference>
<organism evidence="5 6">
    <name type="scientific">Thalassolituus maritimus</name>
    <dbReference type="NCBI Taxonomy" id="484498"/>
    <lineage>
        <taxon>Bacteria</taxon>
        <taxon>Pseudomonadati</taxon>
        <taxon>Pseudomonadota</taxon>
        <taxon>Gammaproteobacteria</taxon>
        <taxon>Oceanospirillales</taxon>
        <taxon>Oceanospirillaceae</taxon>
        <taxon>Thalassolituus</taxon>
    </lineage>
</organism>
<evidence type="ECO:0000256" key="1">
    <source>
        <dbReference type="ARBA" id="ARBA00022737"/>
    </source>
</evidence>
<dbReference type="Gene3D" id="2.40.30.20">
    <property type="match status" value="2"/>
</dbReference>
<dbReference type="SUPFAM" id="SSF63380">
    <property type="entry name" value="Riboflavin synthase domain-like"/>
    <property type="match status" value="2"/>
</dbReference>
<dbReference type="PANTHER" id="PTHR21098">
    <property type="entry name" value="RIBOFLAVIN SYNTHASE ALPHA CHAIN"/>
    <property type="match status" value="1"/>
</dbReference>
<evidence type="ECO:0000313" key="5">
    <source>
        <dbReference type="EMBL" id="SIS46567.1"/>
    </source>
</evidence>
<dbReference type="OrthoDB" id="9788537at2"/>
<dbReference type="InterPro" id="IPR001783">
    <property type="entry name" value="Lumazine-bd"/>
</dbReference>
<evidence type="ECO:0000313" key="6">
    <source>
        <dbReference type="Proteomes" id="UP000185639"/>
    </source>
</evidence>
<dbReference type="GO" id="GO:0004746">
    <property type="term" value="F:riboflavin synthase activity"/>
    <property type="evidence" value="ECO:0007669"/>
    <property type="project" value="UniProtKB-UniRule"/>
</dbReference>
<feature type="domain" description="Lumazine-binding" evidence="4">
    <location>
        <begin position="1"/>
        <end position="109"/>
    </location>
</feature>
<keyword evidence="6" id="KW-1185">Reference proteome</keyword>
<dbReference type="PANTHER" id="PTHR21098:SF0">
    <property type="entry name" value="RIBOFLAVIN SYNTHASE"/>
    <property type="match status" value="1"/>
</dbReference>
<evidence type="ECO:0000259" key="4">
    <source>
        <dbReference type="PROSITE" id="PS51177"/>
    </source>
</evidence>
<evidence type="ECO:0000256" key="3">
    <source>
        <dbReference type="PROSITE-ProRule" id="PRU00524"/>
    </source>
</evidence>
<dbReference type="EC" id="2.5.1.9" evidence="2"/>
<dbReference type="AlphaFoldDB" id="A0A1N7JBC2"/>
<dbReference type="InterPro" id="IPR017938">
    <property type="entry name" value="Riboflavin_synthase-like_b-brl"/>
</dbReference>
<dbReference type="STRING" id="484498.SAMN05421686_101568"/>
<sequence length="230" mass="24226">MFTGIVQTRLAVADVLTKEDFATFIFDFSDELADGLVVGASVAINGTCLTAREIIPASSGSDAGSSTGSRVSFDAIGQTLKVTNLGDLEAGSIVNIERAAKFGDEIGGHLLSGHVMQQIRVVEVIETANNLVVWMERPDNLAPYLLDKGYVALNGCSLTIAEVAGDRFAVHLIPETRDVTTFGLVAVGDMINVEVDPQTQAVVDTVQRLLGSSEALGSLLETIRATSDNG</sequence>
<protein>
    <recommendedName>
        <fullName evidence="2">Riboflavin synthase</fullName>
        <ecNumber evidence="2">2.5.1.9</ecNumber>
    </recommendedName>
</protein>
<name>A0A1N7JBC2_9GAMM</name>
<gene>
    <name evidence="5" type="ORF">SAMN05421686_101568</name>
</gene>
<dbReference type="PIRSF" id="PIRSF000498">
    <property type="entry name" value="Riboflavin_syn_A"/>
    <property type="match status" value="1"/>
</dbReference>
<dbReference type="InterPro" id="IPR023366">
    <property type="entry name" value="ATP_synth_asu-like_sf"/>
</dbReference>
<dbReference type="CDD" id="cd00402">
    <property type="entry name" value="Riboflavin_synthase_like"/>
    <property type="match status" value="1"/>
</dbReference>
<dbReference type="InterPro" id="IPR026017">
    <property type="entry name" value="Lumazine-bd_dom"/>
</dbReference>
<keyword evidence="1" id="KW-0677">Repeat</keyword>
<proteinExistence type="predicted"/>
<evidence type="ECO:0000256" key="2">
    <source>
        <dbReference type="NCBIfam" id="TIGR00187"/>
    </source>
</evidence>
<dbReference type="RefSeq" id="WP_076514156.1">
    <property type="nucleotide sequence ID" value="NZ_FTOH01000001.1"/>
</dbReference>
<reference evidence="6" key="1">
    <citation type="submission" date="2017-01" db="EMBL/GenBank/DDBJ databases">
        <authorList>
            <person name="Varghese N."/>
            <person name="Submissions S."/>
        </authorList>
    </citation>
    <scope>NUCLEOTIDE SEQUENCE [LARGE SCALE GENOMIC DNA]</scope>
    <source>
        <strain evidence="6">DSM 24913</strain>
    </source>
</reference>
<dbReference type="Proteomes" id="UP000185639">
    <property type="component" value="Unassembled WGS sequence"/>
</dbReference>